<proteinExistence type="inferred from homology"/>
<keyword evidence="1 7" id="KW-1003">Cell membrane</keyword>
<organism evidence="8">
    <name type="scientific">Thermomicrobium roseum</name>
    <dbReference type="NCBI Taxonomy" id="500"/>
    <lineage>
        <taxon>Bacteria</taxon>
        <taxon>Pseudomonadati</taxon>
        <taxon>Thermomicrobiota</taxon>
        <taxon>Thermomicrobia</taxon>
        <taxon>Thermomicrobiales</taxon>
        <taxon>Thermomicrobiaceae</taxon>
        <taxon>Thermomicrobium</taxon>
    </lineage>
</organism>
<dbReference type="CDD" id="cd08010">
    <property type="entry name" value="MltG_like"/>
    <property type="match status" value="1"/>
</dbReference>
<keyword evidence="4 7" id="KW-0472">Membrane</keyword>
<comment type="function">
    <text evidence="7">Functions as a peptidoglycan terminase that cleaves nascent peptidoglycan strands endolytically to terminate their elongation.</text>
</comment>
<gene>
    <name evidence="7 8" type="primary">mltG</name>
    <name evidence="8" type="ORF">ENP47_11585</name>
</gene>
<dbReference type="PANTHER" id="PTHR30518">
    <property type="entry name" value="ENDOLYTIC MUREIN TRANSGLYCOSYLASE"/>
    <property type="match status" value="1"/>
</dbReference>
<dbReference type="GO" id="GO:0071555">
    <property type="term" value="P:cell wall organization"/>
    <property type="evidence" value="ECO:0007669"/>
    <property type="project" value="UniProtKB-KW"/>
</dbReference>
<evidence type="ECO:0000256" key="6">
    <source>
        <dbReference type="ARBA" id="ARBA00023316"/>
    </source>
</evidence>
<dbReference type="Gene3D" id="3.30.1490.480">
    <property type="entry name" value="Endolytic murein transglycosylase"/>
    <property type="match status" value="1"/>
</dbReference>
<keyword evidence="2 7" id="KW-0812">Transmembrane</keyword>
<reference evidence="8" key="1">
    <citation type="journal article" date="2020" name="mSystems">
        <title>Genome- and Community-Level Interaction Insights into Carbon Utilization and Element Cycling Functions of Hydrothermarchaeota in Hydrothermal Sediment.</title>
        <authorList>
            <person name="Zhou Z."/>
            <person name="Liu Y."/>
            <person name="Xu W."/>
            <person name="Pan J."/>
            <person name="Luo Z.H."/>
            <person name="Li M."/>
        </authorList>
    </citation>
    <scope>NUCLEOTIDE SEQUENCE [LARGE SCALE GENOMIC DNA]</scope>
    <source>
        <strain evidence="8">SpSt-222</strain>
    </source>
</reference>
<protein>
    <recommendedName>
        <fullName evidence="7">Endolytic murein transglycosylase</fullName>
        <ecNumber evidence="7">4.2.2.29</ecNumber>
    </recommendedName>
    <alternativeName>
        <fullName evidence="7">Peptidoglycan lytic transglycosylase</fullName>
    </alternativeName>
    <alternativeName>
        <fullName evidence="7">Peptidoglycan polymerization terminase</fullName>
    </alternativeName>
</protein>
<keyword evidence="5 7" id="KW-0456">Lyase</keyword>
<evidence type="ECO:0000256" key="3">
    <source>
        <dbReference type="ARBA" id="ARBA00022989"/>
    </source>
</evidence>
<name>A0A7C1XF22_THERO</name>
<evidence type="ECO:0000256" key="4">
    <source>
        <dbReference type="ARBA" id="ARBA00023136"/>
    </source>
</evidence>
<dbReference type="NCBIfam" id="TIGR00247">
    <property type="entry name" value="endolytic transglycosylase MltG"/>
    <property type="match status" value="1"/>
</dbReference>
<comment type="similarity">
    <text evidence="7">Belongs to the transglycosylase MltG family.</text>
</comment>
<evidence type="ECO:0000256" key="7">
    <source>
        <dbReference type="HAMAP-Rule" id="MF_02065"/>
    </source>
</evidence>
<dbReference type="EMBL" id="DSJL01000011">
    <property type="protein sequence ID" value="HEF66218.1"/>
    <property type="molecule type" value="Genomic_DNA"/>
</dbReference>
<comment type="catalytic activity">
    <reaction evidence="7">
        <text>a peptidoglycan chain = a peptidoglycan chain with N-acetyl-1,6-anhydromuramyl-[peptide] at the reducing end + a peptidoglycan chain with N-acetylglucosamine at the non-reducing end.</text>
        <dbReference type="EC" id="4.2.2.29"/>
    </reaction>
</comment>
<accession>A0A7C1XF22</accession>
<evidence type="ECO:0000313" key="8">
    <source>
        <dbReference type="EMBL" id="HEF66218.1"/>
    </source>
</evidence>
<dbReference type="HAMAP" id="MF_02065">
    <property type="entry name" value="MltG"/>
    <property type="match status" value="1"/>
</dbReference>
<sequence>MLRVMVQALKLAAVLVLAAVIVIAAQRALVARLEATSQPAGTPVVFQVQEDESIDSIAERLHEAGLIRSPTYFKLRVRLSNADTRIRAGRFTLYTGMSVDQIIRTLTTAPGVQVVRVRFQEGWRAEQYADELVRVGILSSPQQFLDVLQASRWQTRFPFLADVPSTATVEGFLFPDTYEFRIDATPEEIVEALLQNFDRRVPAEDRARAQELGRTFYQVLIIASIVEREAVIPEERPIIASVFYNRLRENMPLQADPTVQYALGSAQDWWPSLDNLPDLATVDSLYNTYRYAGFPPGPICNPSRASIEAALSPAQTDYLYFVTRGDGSGAHVFARTYEEHVRNIREQHGG</sequence>
<dbReference type="GO" id="GO:0009252">
    <property type="term" value="P:peptidoglycan biosynthetic process"/>
    <property type="evidence" value="ECO:0007669"/>
    <property type="project" value="UniProtKB-UniRule"/>
</dbReference>
<keyword evidence="6 7" id="KW-0961">Cell wall biogenesis/degradation</keyword>
<evidence type="ECO:0000256" key="5">
    <source>
        <dbReference type="ARBA" id="ARBA00023239"/>
    </source>
</evidence>
<dbReference type="PANTHER" id="PTHR30518:SF2">
    <property type="entry name" value="ENDOLYTIC MUREIN TRANSGLYCOSYLASE"/>
    <property type="match status" value="1"/>
</dbReference>
<feature type="site" description="Important for catalytic activity" evidence="7">
    <location>
        <position position="229"/>
    </location>
</feature>
<dbReference type="EC" id="4.2.2.29" evidence="7"/>
<dbReference type="Pfam" id="PF02618">
    <property type="entry name" value="YceG"/>
    <property type="match status" value="1"/>
</dbReference>
<dbReference type="GO" id="GO:0008932">
    <property type="term" value="F:lytic endotransglycosylase activity"/>
    <property type="evidence" value="ECO:0007669"/>
    <property type="project" value="UniProtKB-UniRule"/>
</dbReference>
<dbReference type="AlphaFoldDB" id="A0A7C1XF22"/>
<dbReference type="GO" id="GO:0005886">
    <property type="term" value="C:plasma membrane"/>
    <property type="evidence" value="ECO:0007669"/>
    <property type="project" value="UniProtKB-UniRule"/>
</dbReference>
<evidence type="ECO:0000256" key="1">
    <source>
        <dbReference type="ARBA" id="ARBA00022475"/>
    </source>
</evidence>
<dbReference type="Gene3D" id="3.30.160.60">
    <property type="entry name" value="Classic Zinc Finger"/>
    <property type="match status" value="1"/>
</dbReference>
<dbReference type="InterPro" id="IPR003770">
    <property type="entry name" value="MLTG-like"/>
</dbReference>
<keyword evidence="3 7" id="KW-1133">Transmembrane helix</keyword>
<evidence type="ECO:0000256" key="2">
    <source>
        <dbReference type="ARBA" id="ARBA00022692"/>
    </source>
</evidence>
<comment type="caution">
    <text evidence="8">The sequence shown here is derived from an EMBL/GenBank/DDBJ whole genome shotgun (WGS) entry which is preliminary data.</text>
</comment>